<dbReference type="EMBL" id="AGJL01000033">
    <property type="protein sequence ID" value="EHP85542.1"/>
    <property type="molecule type" value="Genomic_DNA"/>
</dbReference>
<keyword evidence="1" id="KW-0472">Membrane</keyword>
<dbReference type="AlphaFoldDB" id="H1KZT6"/>
<keyword evidence="1" id="KW-0812">Transmembrane</keyword>
<keyword evidence="3" id="KW-1185">Reference proteome</keyword>
<dbReference type="InterPro" id="IPR007404">
    <property type="entry name" value="YdjM-like"/>
</dbReference>
<protein>
    <recommendedName>
        <fullName evidence="4">Membrane-bound metal-dependent hydrolase</fullName>
    </recommendedName>
</protein>
<evidence type="ECO:0008006" key="4">
    <source>
        <dbReference type="Google" id="ProtNLM"/>
    </source>
</evidence>
<feature type="transmembrane region" description="Helical" evidence="1">
    <location>
        <begin position="146"/>
        <end position="167"/>
    </location>
</feature>
<proteinExistence type="predicted"/>
<gene>
    <name evidence="2" type="ORF">MetfoDRAFT_1310</name>
</gene>
<evidence type="ECO:0000313" key="3">
    <source>
        <dbReference type="Proteomes" id="UP000003706"/>
    </source>
</evidence>
<dbReference type="Pfam" id="PF04307">
    <property type="entry name" value="YdjM"/>
    <property type="match status" value="1"/>
</dbReference>
<dbReference type="OrthoDB" id="199847at2157"/>
<evidence type="ECO:0000256" key="1">
    <source>
        <dbReference type="SAM" id="Phobius"/>
    </source>
</evidence>
<sequence>MDILTHVFIPLIFLFAIRELKKEYVFLIPFTLFPDLDKFIGTPLLHSLVVEFGVFLVLFGTESFLRKKYLKNDSINCKYSMIIMIYILSHLVLDFFDGGPVYLFYPFLDVGVGLEFSTKLVVGNGFEFKDVLPNVVCTTPHRLNEYGGVISGFGVVSMLMFLLMMLYEYRFNAIK</sequence>
<feature type="transmembrane region" description="Helical" evidence="1">
    <location>
        <begin position="77"/>
        <end position="96"/>
    </location>
</feature>
<keyword evidence="1" id="KW-1133">Transmembrane helix</keyword>
<comment type="caution">
    <text evidence="2">The sequence shown here is derived from an EMBL/GenBank/DDBJ whole genome shotgun (WGS) entry which is preliminary data.</text>
</comment>
<name>H1KZT6_9EURY</name>
<feature type="transmembrane region" description="Helical" evidence="1">
    <location>
        <begin position="44"/>
        <end position="65"/>
    </location>
</feature>
<organism evidence="2 3">
    <name type="scientific">Methanotorris formicicus Mc-S-70</name>
    <dbReference type="NCBI Taxonomy" id="647171"/>
    <lineage>
        <taxon>Archaea</taxon>
        <taxon>Methanobacteriati</taxon>
        <taxon>Methanobacteriota</taxon>
        <taxon>Methanomada group</taxon>
        <taxon>Methanococci</taxon>
        <taxon>Methanococcales</taxon>
        <taxon>Methanocaldococcaceae</taxon>
        <taxon>Methanotorris</taxon>
    </lineage>
</organism>
<dbReference type="STRING" id="647171.MetfoDRAFT_1310"/>
<accession>H1KZT6</accession>
<evidence type="ECO:0000313" key="2">
    <source>
        <dbReference type="EMBL" id="EHP85542.1"/>
    </source>
</evidence>
<reference evidence="2 3" key="1">
    <citation type="submission" date="2011-09" db="EMBL/GenBank/DDBJ databases">
        <title>The draft genome of Methanotorris formicicus Mc-S-70.</title>
        <authorList>
            <consortium name="US DOE Joint Genome Institute (JGI-PGF)"/>
            <person name="Lucas S."/>
            <person name="Han J."/>
            <person name="Lapidus A."/>
            <person name="Cheng J.-F."/>
            <person name="Goodwin L."/>
            <person name="Pitluck S."/>
            <person name="Peters L."/>
            <person name="Land M.L."/>
            <person name="Hauser L."/>
            <person name="Sieprawska-Lupa M."/>
            <person name="Takai K."/>
            <person name="Miyazaki J."/>
            <person name="Whitman W."/>
            <person name="Woyke T.J."/>
        </authorList>
    </citation>
    <scope>NUCLEOTIDE SEQUENCE [LARGE SCALE GENOMIC DNA]</scope>
    <source>
        <strain evidence="2 3">Mc-S-70</strain>
    </source>
</reference>
<dbReference type="Proteomes" id="UP000003706">
    <property type="component" value="Unassembled WGS sequence"/>
</dbReference>
<dbReference type="RefSeq" id="WP_007044740.1">
    <property type="nucleotide sequence ID" value="NZ_AGJL01000033.1"/>
</dbReference>